<proteinExistence type="predicted"/>
<evidence type="ECO:0000313" key="1">
    <source>
        <dbReference type="EMBL" id="MPA50725.1"/>
    </source>
</evidence>
<organism evidence="1">
    <name type="scientific">Davidia involucrata</name>
    <name type="common">Dove tree</name>
    <dbReference type="NCBI Taxonomy" id="16924"/>
    <lineage>
        <taxon>Eukaryota</taxon>
        <taxon>Viridiplantae</taxon>
        <taxon>Streptophyta</taxon>
        <taxon>Embryophyta</taxon>
        <taxon>Tracheophyta</taxon>
        <taxon>Spermatophyta</taxon>
        <taxon>Magnoliopsida</taxon>
        <taxon>eudicotyledons</taxon>
        <taxon>Gunneridae</taxon>
        <taxon>Pentapetalae</taxon>
        <taxon>asterids</taxon>
        <taxon>Cornales</taxon>
        <taxon>Nyssaceae</taxon>
        <taxon>Davidia</taxon>
    </lineage>
</organism>
<gene>
    <name evidence="1" type="ORF">Din_020166</name>
</gene>
<dbReference type="EMBL" id="GHES01020166">
    <property type="protein sequence ID" value="MPA50725.1"/>
    <property type="molecule type" value="Transcribed_RNA"/>
</dbReference>
<dbReference type="AlphaFoldDB" id="A0A5B7A3J5"/>
<name>A0A5B7A3J5_DAVIN</name>
<reference evidence="1" key="1">
    <citation type="submission" date="2019-08" db="EMBL/GenBank/DDBJ databases">
        <title>Reference gene set and small RNA set construction with multiple tissues from Davidia involucrata Baill.</title>
        <authorList>
            <person name="Yang H."/>
            <person name="Zhou C."/>
            <person name="Li G."/>
            <person name="Wang J."/>
            <person name="Gao P."/>
            <person name="Wang M."/>
            <person name="Wang R."/>
            <person name="Zhao Y."/>
        </authorList>
    </citation>
    <scope>NUCLEOTIDE SEQUENCE</scope>
    <source>
        <tissue evidence="1">Mixed with DoveR01_LX</tissue>
    </source>
</reference>
<accession>A0A5B7A3J5</accession>
<sequence length="167" mass="18420">MNNYKPPTKFRADLRHTLSTLRVLRSHINDKPQINHSKGAVSLPTHARALSISTLIEHRHAPSHLPHQVHAPSIFRLVQSLMEADHSSAAAHLNCGDDGCDDGGDDDPGDDDYFSALLFCPILHCCHQMIFPKIGSCDHIYGHPNLTSSHGYEIVDAVCEALHDSSF</sequence>
<protein>
    <submittedName>
        <fullName evidence="1">Uncharacterized protein</fullName>
    </submittedName>
</protein>